<gene>
    <name evidence="2" type="ORF">ROHU_034053</name>
</gene>
<keyword evidence="3" id="KW-1185">Reference proteome</keyword>
<feature type="region of interest" description="Disordered" evidence="1">
    <location>
        <begin position="76"/>
        <end position="100"/>
    </location>
</feature>
<protein>
    <submittedName>
        <fullName evidence="2">Uncharacterized protein</fullName>
    </submittedName>
</protein>
<sequence>MCERRRLNELHPDTQPSTASPPLPGNSQTTHGCQPRYGPIGGHHKHTNGEYEQTRAEQSGSWRDVLVLTHWVQHTDTDRLQTPSQNETLQTKISNPPPSA</sequence>
<comment type="caution">
    <text evidence="2">The sequence shown here is derived from an EMBL/GenBank/DDBJ whole genome shotgun (WGS) entry which is preliminary data.</text>
</comment>
<dbReference type="AlphaFoldDB" id="A0A498LFU3"/>
<proteinExistence type="predicted"/>
<name>A0A498LFU3_LABRO</name>
<evidence type="ECO:0000313" key="2">
    <source>
        <dbReference type="EMBL" id="RXN04275.1"/>
    </source>
</evidence>
<feature type="compositionally biased region" description="Basic and acidic residues" evidence="1">
    <location>
        <begin position="1"/>
        <end position="12"/>
    </location>
</feature>
<dbReference type="Proteomes" id="UP000290572">
    <property type="component" value="Unassembled WGS sequence"/>
</dbReference>
<reference evidence="2 3" key="1">
    <citation type="submission" date="2018-03" db="EMBL/GenBank/DDBJ databases">
        <title>Draft genome sequence of Rohu Carp (Labeo rohita).</title>
        <authorList>
            <person name="Das P."/>
            <person name="Kushwaha B."/>
            <person name="Joshi C.G."/>
            <person name="Kumar D."/>
            <person name="Nagpure N.S."/>
            <person name="Sahoo L."/>
            <person name="Das S.P."/>
            <person name="Bit A."/>
            <person name="Patnaik S."/>
            <person name="Meher P.K."/>
            <person name="Jayasankar P."/>
            <person name="Koringa P.G."/>
            <person name="Patel N.V."/>
            <person name="Hinsu A.T."/>
            <person name="Kumar R."/>
            <person name="Pandey M."/>
            <person name="Agarwal S."/>
            <person name="Srivastava S."/>
            <person name="Singh M."/>
            <person name="Iquebal M.A."/>
            <person name="Jaiswal S."/>
            <person name="Angadi U.B."/>
            <person name="Kumar N."/>
            <person name="Raza M."/>
            <person name="Shah T.M."/>
            <person name="Rai A."/>
            <person name="Jena J.K."/>
        </authorList>
    </citation>
    <scope>NUCLEOTIDE SEQUENCE [LARGE SCALE GENOMIC DNA]</scope>
    <source>
        <strain evidence="2">DASCIFA01</strain>
        <tissue evidence="2">Testis</tissue>
    </source>
</reference>
<feature type="compositionally biased region" description="Polar residues" evidence="1">
    <location>
        <begin position="80"/>
        <end position="94"/>
    </location>
</feature>
<accession>A0A498LFU3</accession>
<organism evidence="2 3">
    <name type="scientific">Labeo rohita</name>
    <name type="common">Indian major carp</name>
    <name type="synonym">Cyprinus rohita</name>
    <dbReference type="NCBI Taxonomy" id="84645"/>
    <lineage>
        <taxon>Eukaryota</taxon>
        <taxon>Metazoa</taxon>
        <taxon>Chordata</taxon>
        <taxon>Craniata</taxon>
        <taxon>Vertebrata</taxon>
        <taxon>Euteleostomi</taxon>
        <taxon>Actinopterygii</taxon>
        <taxon>Neopterygii</taxon>
        <taxon>Teleostei</taxon>
        <taxon>Ostariophysi</taxon>
        <taxon>Cypriniformes</taxon>
        <taxon>Cyprinidae</taxon>
        <taxon>Labeoninae</taxon>
        <taxon>Labeonini</taxon>
        <taxon>Labeo</taxon>
    </lineage>
</organism>
<feature type="region of interest" description="Disordered" evidence="1">
    <location>
        <begin position="1"/>
        <end position="59"/>
    </location>
</feature>
<evidence type="ECO:0000256" key="1">
    <source>
        <dbReference type="SAM" id="MobiDB-lite"/>
    </source>
</evidence>
<evidence type="ECO:0000313" key="3">
    <source>
        <dbReference type="Proteomes" id="UP000290572"/>
    </source>
</evidence>
<dbReference type="EMBL" id="QBIY01013451">
    <property type="protein sequence ID" value="RXN04275.1"/>
    <property type="molecule type" value="Genomic_DNA"/>
</dbReference>